<reference evidence="2" key="1">
    <citation type="journal article" date="2014" name="Front. Microbiol.">
        <title>High frequency of phylogenetically diverse reductive dehalogenase-homologous genes in deep subseafloor sedimentary metagenomes.</title>
        <authorList>
            <person name="Kawai M."/>
            <person name="Futagami T."/>
            <person name="Toyoda A."/>
            <person name="Takaki Y."/>
            <person name="Nishi S."/>
            <person name="Hori S."/>
            <person name="Arai W."/>
            <person name="Tsubouchi T."/>
            <person name="Morono Y."/>
            <person name="Uchiyama I."/>
            <person name="Ito T."/>
            <person name="Fujiyama A."/>
            <person name="Inagaki F."/>
            <person name="Takami H."/>
        </authorList>
    </citation>
    <scope>NUCLEOTIDE SEQUENCE</scope>
    <source>
        <strain evidence="2">Expedition CK06-06</strain>
    </source>
</reference>
<feature type="domain" description="DUF6788" evidence="1">
    <location>
        <begin position="28"/>
        <end position="78"/>
    </location>
</feature>
<comment type="caution">
    <text evidence="2">The sequence shown here is derived from an EMBL/GenBank/DDBJ whole genome shotgun (WGS) entry which is preliminary data.</text>
</comment>
<accession>X1R1Y6</accession>
<dbReference type="InterPro" id="IPR046738">
    <property type="entry name" value="DUF6788"/>
</dbReference>
<dbReference type="Pfam" id="PF20586">
    <property type="entry name" value="DUF6788"/>
    <property type="match status" value="1"/>
</dbReference>
<proteinExistence type="predicted"/>
<protein>
    <recommendedName>
        <fullName evidence="1">DUF6788 domain-containing protein</fullName>
    </recommendedName>
</protein>
<evidence type="ECO:0000259" key="1">
    <source>
        <dbReference type="Pfam" id="PF20586"/>
    </source>
</evidence>
<name>X1R1Y6_9ZZZZ</name>
<sequence length="80" mass="9840">MIAFLSWFKRKEKKSYVTKNKGVLYKRQRKKLHKITYRQEMVTDGKSNKLYGPYWYGYYREEGKLHKIYIGKQRKEVKLG</sequence>
<organism evidence="2">
    <name type="scientific">marine sediment metagenome</name>
    <dbReference type="NCBI Taxonomy" id="412755"/>
    <lineage>
        <taxon>unclassified sequences</taxon>
        <taxon>metagenomes</taxon>
        <taxon>ecological metagenomes</taxon>
    </lineage>
</organism>
<dbReference type="AlphaFoldDB" id="X1R1Y6"/>
<dbReference type="EMBL" id="BARW01000211">
    <property type="protein sequence ID" value="GAI61081.1"/>
    <property type="molecule type" value="Genomic_DNA"/>
</dbReference>
<gene>
    <name evidence="2" type="ORF">S12H4_01169</name>
</gene>
<evidence type="ECO:0000313" key="2">
    <source>
        <dbReference type="EMBL" id="GAI61081.1"/>
    </source>
</evidence>
<feature type="non-terminal residue" evidence="2">
    <location>
        <position position="80"/>
    </location>
</feature>